<evidence type="ECO:0000256" key="1">
    <source>
        <dbReference type="SAM" id="MobiDB-lite"/>
    </source>
</evidence>
<feature type="region of interest" description="Disordered" evidence="1">
    <location>
        <begin position="1"/>
        <end position="23"/>
    </location>
</feature>
<proteinExistence type="predicted"/>
<accession>A0A915PQX1</accession>
<evidence type="ECO:0000313" key="2">
    <source>
        <dbReference type="Proteomes" id="UP000887581"/>
    </source>
</evidence>
<dbReference type="WBParaSite" id="sdigi.contig241.g6569.t1">
    <property type="protein sequence ID" value="sdigi.contig241.g6569.t1"/>
    <property type="gene ID" value="sdigi.contig241.g6569"/>
</dbReference>
<dbReference type="AlphaFoldDB" id="A0A915PQX1"/>
<dbReference type="Proteomes" id="UP000887581">
    <property type="component" value="Unplaced"/>
</dbReference>
<keyword evidence="2" id="KW-1185">Reference proteome</keyword>
<evidence type="ECO:0000313" key="3">
    <source>
        <dbReference type="WBParaSite" id="sdigi.contig241.g6569.t1"/>
    </source>
</evidence>
<organism evidence="2 3">
    <name type="scientific">Setaria digitata</name>
    <dbReference type="NCBI Taxonomy" id="48799"/>
    <lineage>
        <taxon>Eukaryota</taxon>
        <taxon>Metazoa</taxon>
        <taxon>Ecdysozoa</taxon>
        <taxon>Nematoda</taxon>
        <taxon>Chromadorea</taxon>
        <taxon>Rhabditida</taxon>
        <taxon>Spirurina</taxon>
        <taxon>Spiruromorpha</taxon>
        <taxon>Filarioidea</taxon>
        <taxon>Setariidae</taxon>
        <taxon>Setaria</taxon>
    </lineage>
</organism>
<name>A0A915PQX1_9BILA</name>
<protein>
    <submittedName>
        <fullName evidence="3">Uncharacterized protein</fullName>
    </submittedName>
</protein>
<sequence length="51" mass="5407">MEQASNLPPHVSLPSTYGTHEYDHLTSSLLPPVQFIGTANDGVGSSGRQVI</sequence>
<reference evidence="3" key="1">
    <citation type="submission" date="2022-11" db="UniProtKB">
        <authorList>
            <consortium name="WormBaseParasite"/>
        </authorList>
    </citation>
    <scope>IDENTIFICATION</scope>
</reference>